<dbReference type="Proteomes" id="UP000008068">
    <property type="component" value="Unassembled WGS sequence"/>
</dbReference>
<name>G0MU90_CAEBE</name>
<dbReference type="InParanoid" id="G0MU90"/>
<dbReference type="InterPro" id="IPR053079">
    <property type="entry name" value="SPS2_domain"/>
</dbReference>
<protein>
    <recommendedName>
        <fullName evidence="1">Receptor L-domain domain-containing protein</fullName>
    </recommendedName>
</protein>
<feature type="domain" description="Receptor L-domain" evidence="1">
    <location>
        <begin position="295"/>
        <end position="391"/>
    </location>
</feature>
<dbReference type="Pfam" id="PF01030">
    <property type="entry name" value="Recep_L_domain"/>
    <property type="match status" value="2"/>
</dbReference>
<dbReference type="AlphaFoldDB" id="G0MU90"/>
<dbReference type="InterPro" id="IPR000494">
    <property type="entry name" value="Rcpt_L-dom"/>
</dbReference>
<dbReference type="eggNOG" id="ENOG502THWF">
    <property type="taxonomic scope" value="Eukaryota"/>
</dbReference>
<accession>G0MU90</accession>
<gene>
    <name evidence="2" type="ORF">CAEBREN_08424</name>
</gene>
<feature type="domain" description="Receptor L-domain" evidence="1">
    <location>
        <begin position="143"/>
        <end position="255"/>
    </location>
</feature>
<dbReference type="Gene3D" id="3.80.20.20">
    <property type="entry name" value="Receptor L-domain"/>
    <property type="match status" value="2"/>
</dbReference>
<dbReference type="OrthoDB" id="5861701at2759"/>
<dbReference type="InterPro" id="IPR036941">
    <property type="entry name" value="Rcpt_L-dom_sf"/>
</dbReference>
<dbReference type="SUPFAM" id="SSF52058">
    <property type="entry name" value="L domain-like"/>
    <property type="match status" value="3"/>
</dbReference>
<evidence type="ECO:0000259" key="1">
    <source>
        <dbReference type="Pfam" id="PF01030"/>
    </source>
</evidence>
<evidence type="ECO:0000313" key="3">
    <source>
        <dbReference type="Proteomes" id="UP000008068"/>
    </source>
</evidence>
<dbReference type="PANTHER" id="PTHR21662">
    <property type="entry name" value="RECEPTOR PROTEIN-TYROSINE KINASE"/>
    <property type="match status" value="1"/>
</dbReference>
<dbReference type="HOGENOM" id="CLU_028064_2_0_1"/>
<sequence>MVYAILVINNNTNLTVAELKKGFCKMESLVGGVRIENTSYTNISFLTPPAEGAISFTVDSYGFHVRNNAELTDASVLWDSWIWLIDDIDEPEFRIENNPKLDAKYLCDYGFLSTYTDIITQGNLKDCGCPEIVINSSTNKIPNCESVFHGIKIYNITDNTDLSHLSSVQFLRGIINIQNTNLQNLSFLATIGDFRINTYQDKEKIFLNLKNNPQLTRFGMKYLKEIQNGWEDGIKLANFENLHPDFCLTIEEIAFFLENYVSFVNFHAKICADNRTKIHNTVICHFESMSRLPGDCNMIIGDLIVNPGDEPHFDKIEKLRYLFGSVVIQNTSLEDLDMLNGIRYVLKLNESQSVIQVVGNKKIERLFFRDLENIVTRGERSAIIQDNNKDLFQYDDGNCKIFYGTEDWVNKKYRTNLDITGGNCGNL</sequence>
<keyword evidence="3" id="KW-1185">Reference proteome</keyword>
<evidence type="ECO:0000313" key="2">
    <source>
        <dbReference type="EMBL" id="EGT44156.1"/>
    </source>
</evidence>
<proteinExistence type="predicted"/>
<dbReference type="PANTHER" id="PTHR21662:SF14">
    <property type="entry name" value="INSULIN_EGF-RECEPTOR L DOMAIN PROTEIN-RELATED"/>
    <property type="match status" value="1"/>
</dbReference>
<dbReference type="EMBL" id="GL379812">
    <property type="protein sequence ID" value="EGT44156.1"/>
    <property type="molecule type" value="Genomic_DNA"/>
</dbReference>
<dbReference type="STRING" id="135651.G0MU90"/>
<reference evidence="3" key="1">
    <citation type="submission" date="2011-07" db="EMBL/GenBank/DDBJ databases">
        <authorList>
            <consortium name="Caenorhabditis brenneri Sequencing and Analysis Consortium"/>
            <person name="Wilson R.K."/>
        </authorList>
    </citation>
    <scope>NUCLEOTIDE SEQUENCE [LARGE SCALE GENOMIC DNA]</scope>
    <source>
        <strain evidence="3">PB2801</strain>
    </source>
</reference>
<dbReference type="FunCoup" id="G0MU90">
    <property type="interactions" value="1057"/>
</dbReference>
<dbReference type="OMA" id="HATICND"/>
<organism evidence="3">
    <name type="scientific">Caenorhabditis brenneri</name>
    <name type="common">Nematode worm</name>
    <dbReference type="NCBI Taxonomy" id="135651"/>
    <lineage>
        <taxon>Eukaryota</taxon>
        <taxon>Metazoa</taxon>
        <taxon>Ecdysozoa</taxon>
        <taxon>Nematoda</taxon>
        <taxon>Chromadorea</taxon>
        <taxon>Rhabditida</taxon>
        <taxon>Rhabditina</taxon>
        <taxon>Rhabditomorpha</taxon>
        <taxon>Rhabditoidea</taxon>
        <taxon>Rhabditidae</taxon>
        <taxon>Peloderinae</taxon>
        <taxon>Caenorhabditis</taxon>
    </lineage>
</organism>